<sequence length="363" mass="43090">MFWNRLKQNNYFLFDFFIFIFFLHYGFLLLTIGMLLQDKICHNLYNQSEHFCQHINENRFDSNRTELRNEILAYTASFQNYNNLLRSIPLFLWSLFFGSFLDRFPSATKFIFVWLNLIEIFVIAFYALNVIFFDLNPFYLLLANLSIFITGDITSIFVGFNRFVILNTTEPNRYIRFTFFQISMIIAPSIGIFLGGHCLWFETGKKQLRNYLLNLEIALGIIIVSLLMISLINFNKPESVKRKNQETILEEDENKNIIDQDELDQNEENSSDRSKECCGFRETIKYLFNLNNVSETFQCFIKHRENQARAKIFILVTILLLYFIEFIGIDSIFLQFSQQAYQFDVQTYSNVLIFIKTVPTFIL</sequence>
<dbReference type="GO" id="GO:0022857">
    <property type="term" value="F:transmembrane transporter activity"/>
    <property type="evidence" value="ECO:0007669"/>
    <property type="project" value="TreeGrafter"/>
</dbReference>
<dbReference type="InterPro" id="IPR036259">
    <property type="entry name" value="MFS_trans_sf"/>
</dbReference>
<feature type="transmembrane region" description="Helical" evidence="5">
    <location>
        <begin position="113"/>
        <end position="132"/>
    </location>
</feature>
<feature type="transmembrane region" description="Helical" evidence="5">
    <location>
        <begin position="217"/>
        <end position="234"/>
    </location>
</feature>
<dbReference type="OrthoDB" id="6506707at2759"/>
<dbReference type="PANTHER" id="PTHR23507">
    <property type="entry name" value="ZGC:174356"/>
    <property type="match status" value="1"/>
</dbReference>
<feature type="transmembrane region" description="Helical" evidence="5">
    <location>
        <begin position="12"/>
        <end position="36"/>
    </location>
</feature>
<keyword evidence="8" id="KW-1185">Reference proteome</keyword>
<reference evidence="8" key="1">
    <citation type="journal article" date="2020" name="PLoS Negl. Trop. Dis.">
        <title>High-quality nuclear genome for Sarcoptes scabiei-A critical resource for a neglected parasite.</title>
        <authorList>
            <person name="Korhonen P.K."/>
            <person name="Gasser R.B."/>
            <person name="Ma G."/>
            <person name="Wang T."/>
            <person name="Stroehlein A.J."/>
            <person name="Young N.D."/>
            <person name="Ang C.S."/>
            <person name="Fernando D.D."/>
            <person name="Lu H.C."/>
            <person name="Taylor S."/>
            <person name="Reynolds S.L."/>
            <person name="Mofiz E."/>
            <person name="Najaraj S.H."/>
            <person name="Gowda H."/>
            <person name="Madugundu A."/>
            <person name="Renuse S."/>
            <person name="Holt D."/>
            <person name="Pandey A."/>
            <person name="Papenfuss A.T."/>
            <person name="Fischer K."/>
        </authorList>
    </citation>
    <scope>NUCLEOTIDE SEQUENCE [LARGE SCALE GENOMIC DNA]</scope>
</reference>
<evidence type="ECO:0000313" key="8">
    <source>
        <dbReference type="Proteomes" id="UP000070412"/>
    </source>
</evidence>
<dbReference type="EnsemblMetazoa" id="SSS_3668s_mrna">
    <property type="protein sequence ID" value="KAF7491723.1"/>
    <property type="gene ID" value="SSS_3668"/>
</dbReference>
<evidence type="ECO:0000256" key="2">
    <source>
        <dbReference type="ARBA" id="ARBA00022692"/>
    </source>
</evidence>
<dbReference type="AlphaFoldDB" id="A0A834RDM6"/>
<gene>
    <name evidence="6" type="ORF">SSS_3668</name>
</gene>
<feature type="transmembrane region" description="Helical" evidence="5">
    <location>
        <begin position="84"/>
        <end position="101"/>
    </location>
</feature>
<protein>
    <submittedName>
        <fullName evidence="6 7">Uncharacterized protein</fullName>
    </submittedName>
</protein>
<proteinExistence type="predicted"/>
<feature type="transmembrane region" description="Helical" evidence="5">
    <location>
        <begin position="177"/>
        <end position="197"/>
    </location>
</feature>
<evidence type="ECO:0000256" key="4">
    <source>
        <dbReference type="ARBA" id="ARBA00023136"/>
    </source>
</evidence>
<name>A0A834RDM6_SARSC</name>
<evidence type="ECO:0000256" key="5">
    <source>
        <dbReference type="SAM" id="Phobius"/>
    </source>
</evidence>
<organism evidence="6">
    <name type="scientific">Sarcoptes scabiei</name>
    <name type="common">Itch mite</name>
    <name type="synonym">Acarus scabiei</name>
    <dbReference type="NCBI Taxonomy" id="52283"/>
    <lineage>
        <taxon>Eukaryota</taxon>
        <taxon>Metazoa</taxon>
        <taxon>Ecdysozoa</taxon>
        <taxon>Arthropoda</taxon>
        <taxon>Chelicerata</taxon>
        <taxon>Arachnida</taxon>
        <taxon>Acari</taxon>
        <taxon>Acariformes</taxon>
        <taxon>Sarcoptiformes</taxon>
        <taxon>Astigmata</taxon>
        <taxon>Psoroptidia</taxon>
        <taxon>Sarcoptoidea</taxon>
        <taxon>Sarcoptidae</taxon>
        <taxon>Sarcoptinae</taxon>
        <taxon>Sarcoptes</taxon>
    </lineage>
</organism>
<evidence type="ECO:0000313" key="6">
    <source>
        <dbReference type="EMBL" id="KAF7491723.1"/>
    </source>
</evidence>
<keyword evidence="4 5" id="KW-0472">Membrane</keyword>
<reference evidence="6" key="2">
    <citation type="submission" date="2020-01" db="EMBL/GenBank/DDBJ databases">
        <authorList>
            <person name="Korhonen P.K.K."/>
            <person name="Guangxu M.G."/>
            <person name="Wang T.W."/>
            <person name="Stroehlein A.J.S."/>
            <person name="Young N.D."/>
            <person name="Ang C.-S.A."/>
            <person name="Fernando D.W.F."/>
            <person name="Lu H.L."/>
            <person name="Taylor S.T."/>
            <person name="Ehtesham M.E.M."/>
            <person name="Najaraj S.H.N."/>
            <person name="Harsha G.H.G."/>
            <person name="Madugundu A.M."/>
            <person name="Renuse S.R."/>
            <person name="Holt D.H."/>
            <person name="Pandey A.P."/>
            <person name="Papenfuss A.P."/>
            <person name="Gasser R.B.G."/>
            <person name="Fischer K.F."/>
        </authorList>
    </citation>
    <scope>NUCLEOTIDE SEQUENCE</scope>
    <source>
        <strain evidence="6">SSS_KF_BRIS2020</strain>
    </source>
</reference>
<keyword evidence="3 5" id="KW-1133">Transmembrane helix</keyword>
<dbReference type="EMBL" id="WVUK01000058">
    <property type="protein sequence ID" value="KAF7491723.1"/>
    <property type="molecule type" value="Genomic_DNA"/>
</dbReference>
<dbReference type="SUPFAM" id="SSF103473">
    <property type="entry name" value="MFS general substrate transporter"/>
    <property type="match status" value="1"/>
</dbReference>
<reference evidence="7" key="3">
    <citation type="submission" date="2022-06" db="UniProtKB">
        <authorList>
            <consortium name="EnsemblMetazoa"/>
        </authorList>
    </citation>
    <scope>IDENTIFICATION</scope>
</reference>
<accession>A0A834RDM6</accession>
<feature type="transmembrane region" description="Helical" evidence="5">
    <location>
        <begin position="138"/>
        <end position="165"/>
    </location>
</feature>
<comment type="subcellular location">
    <subcellularLocation>
        <location evidence="1">Membrane</location>
        <topology evidence="1">Multi-pass membrane protein</topology>
    </subcellularLocation>
</comment>
<dbReference type="GO" id="GO:0016020">
    <property type="term" value="C:membrane"/>
    <property type="evidence" value="ECO:0007669"/>
    <property type="project" value="UniProtKB-SubCell"/>
</dbReference>
<dbReference type="Proteomes" id="UP000070412">
    <property type="component" value="Unassembled WGS sequence"/>
</dbReference>
<evidence type="ECO:0000256" key="1">
    <source>
        <dbReference type="ARBA" id="ARBA00004141"/>
    </source>
</evidence>
<keyword evidence="2 5" id="KW-0812">Transmembrane</keyword>
<evidence type="ECO:0000313" key="7">
    <source>
        <dbReference type="EnsemblMetazoa" id="KAF7491723.1"/>
    </source>
</evidence>
<feature type="transmembrane region" description="Helical" evidence="5">
    <location>
        <begin position="312"/>
        <end position="334"/>
    </location>
</feature>
<evidence type="ECO:0000256" key="3">
    <source>
        <dbReference type="ARBA" id="ARBA00022989"/>
    </source>
</evidence>
<dbReference type="PANTHER" id="PTHR23507:SF1">
    <property type="entry name" value="FI18259P1-RELATED"/>
    <property type="match status" value="1"/>
</dbReference>